<evidence type="ECO:0000313" key="4">
    <source>
        <dbReference type="Proteomes" id="UP000092659"/>
    </source>
</evidence>
<dbReference type="SUPFAM" id="SSF47336">
    <property type="entry name" value="ACP-like"/>
    <property type="match status" value="1"/>
</dbReference>
<dbReference type="AlphaFoldDB" id="A0A1B1BAY4"/>
<reference evidence="3 5" key="2">
    <citation type="submission" date="2021-03" db="EMBL/GenBank/DDBJ databases">
        <title>Genomic Encyclopedia of Type Strains, Phase IV (KMG-IV): sequencing the most valuable type-strain genomes for metagenomic binning, comparative biology and taxonomic classification.</title>
        <authorList>
            <person name="Goeker M."/>
        </authorList>
    </citation>
    <scope>NUCLEOTIDE SEQUENCE [LARGE SCALE GENOMIC DNA]</scope>
    <source>
        <strain evidence="3 5">DSM 40499</strain>
    </source>
</reference>
<dbReference type="Gene3D" id="1.10.1200.10">
    <property type="entry name" value="ACP-like"/>
    <property type="match status" value="1"/>
</dbReference>
<evidence type="ECO:0000313" key="5">
    <source>
        <dbReference type="Proteomes" id="UP001519309"/>
    </source>
</evidence>
<organism evidence="2 4">
    <name type="scientific">Streptomyces griseochromogenes</name>
    <dbReference type="NCBI Taxonomy" id="68214"/>
    <lineage>
        <taxon>Bacteria</taxon>
        <taxon>Bacillati</taxon>
        <taxon>Actinomycetota</taxon>
        <taxon>Actinomycetes</taxon>
        <taxon>Kitasatosporales</taxon>
        <taxon>Streptomycetaceae</taxon>
        <taxon>Streptomyces</taxon>
    </lineage>
</organism>
<reference evidence="2 4" key="1">
    <citation type="submission" date="2016-06" db="EMBL/GenBank/DDBJ databases">
        <title>Complete genome sequence of Streptomyces griseochromogenes ATCC 14511, the Blasticidin S producer.</title>
        <authorList>
            <person name="Wu L."/>
        </authorList>
    </citation>
    <scope>NUCLEOTIDE SEQUENCE [LARGE SCALE GENOMIC DNA]</scope>
    <source>
        <strain evidence="2 4">ATCC 14511</strain>
    </source>
</reference>
<evidence type="ECO:0000259" key="1">
    <source>
        <dbReference type="PROSITE" id="PS50075"/>
    </source>
</evidence>
<dbReference type="OrthoDB" id="3537906at2"/>
<dbReference type="PROSITE" id="PS50075">
    <property type="entry name" value="CARRIER"/>
    <property type="match status" value="1"/>
</dbReference>
<keyword evidence="5" id="KW-1185">Reference proteome</keyword>
<name>A0A1B1BAY4_9ACTN</name>
<dbReference type="STRING" id="68214.AVL59_46035"/>
<gene>
    <name evidence="2" type="ORF">AVL59_46035</name>
    <name evidence="3" type="ORF">J2Z21_004105</name>
</gene>
<proteinExistence type="predicted"/>
<dbReference type="KEGG" id="sgs:AVL59_46035"/>
<feature type="domain" description="Carrier" evidence="1">
    <location>
        <begin position="3"/>
        <end position="81"/>
    </location>
</feature>
<protein>
    <submittedName>
        <fullName evidence="2">Actinorhodin polyketide synthase</fullName>
    </submittedName>
    <submittedName>
        <fullName evidence="3">Acyl carrier protein</fullName>
    </submittedName>
</protein>
<dbReference type="InterPro" id="IPR009081">
    <property type="entry name" value="PP-bd_ACP"/>
</dbReference>
<sequence>MSEFSIDDLKRILRKAAGEDETTSLDGDILDLSFQDLGYDSLARMEAVSLTEREYGISLSEEEMDAITTPGEFMAFVNGRISAAA</sequence>
<evidence type="ECO:0000313" key="2">
    <source>
        <dbReference type="EMBL" id="ANP55996.1"/>
    </source>
</evidence>
<dbReference type="InterPro" id="IPR036736">
    <property type="entry name" value="ACP-like_sf"/>
</dbReference>
<dbReference type="RefSeq" id="WP_067316329.1">
    <property type="nucleotide sequence ID" value="NZ_CP016279.1"/>
</dbReference>
<accession>A0A1B1BAY4</accession>
<dbReference type="EMBL" id="JAGGLP010000007">
    <property type="protein sequence ID" value="MBP2051155.1"/>
    <property type="molecule type" value="Genomic_DNA"/>
</dbReference>
<dbReference type="Proteomes" id="UP000092659">
    <property type="component" value="Chromosome"/>
</dbReference>
<evidence type="ECO:0000313" key="3">
    <source>
        <dbReference type="EMBL" id="MBP2051155.1"/>
    </source>
</evidence>
<dbReference type="Pfam" id="PF00550">
    <property type="entry name" value="PP-binding"/>
    <property type="match status" value="1"/>
</dbReference>
<dbReference type="EMBL" id="CP016279">
    <property type="protein sequence ID" value="ANP55996.1"/>
    <property type="molecule type" value="Genomic_DNA"/>
</dbReference>
<dbReference type="Proteomes" id="UP001519309">
    <property type="component" value="Unassembled WGS sequence"/>
</dbReference>